<evidence type="ECO:0000259" key="1">
    <source>
        <dbReference type="Pfam" id="PF20262"/>
    </source>
</evidence>
<name>A0A5B7I529_PORTR</name>
<dbReference type="OrthoDB" id="5584001at2759"/>
<dbReference type="EMBL" id="VSRR010054141">
    <property type="protein sequence ID" value="MPC80481.1"/>
    <property type="molecule type" value="Genomic_DNA"/>
</dbReference>
<dbReference type="GO" id="GO:0030424">
    <property type="term" value="C:axon"/>
    <property type="evidence" value="ECO:0007669"/>
    <property type="project" value="TreeGrafter"/>
</dbReference>
<protein>
    <submittedName>
        <fullName evidence="2">Protein unc-80</fullName>
    </submittedName>
</protein>
<dbReference type="PANTHER" id="PTHR31781:SF1">
    <property type="entry name" value="PROTEIN UNC-80 HOMOLOG"/>
    <property type="match status" value="1"/>
</dbReference>
<dbReference type="Pfam" id="PF20262">
    <property type="entry name" value="UNC80_C"/>
    <property type="match status" value="1"/>
</dbReference>
<gene>
    <name evidence="2" type="primary">unc80_8</name>
    <name evidence="2" type="ORF">E2C01_075061</name>
</gene>
<proteinExistence type="predicted"/>
<reference evidence="2 3" key="1">
    <citation type="submission" date="2019-05" db="EMBL/GenBank/DDBJ databases">
        <title>Another draft genome of Portunus trituberculatus and its Hox gene families provides insights of decapod evolution.</title>
        <authorList>
            <person name="Jeong J.-H."/>
            <person name="Song I."/>
            <person name="Kim S."/>
            <person name="Choi T."/>
            <person name="Kim D."/>
            <person name="Ryu S."/>
            <person name="Kim W."/>
        </authorList>
    </citation>
    <scope>NUCLEOTIDE SEQUENCE [LARGE SCALE GENOMIC DNA]</scope>
    <source>
        <tissue evidence="2">Muscle</tissue>
    </source>
</reference>
<feature type="domain" description="Protein UNC80 C-terminal" evidence="1">
    <location>
        <begin position="1"/>
        <end position="162"/>
    </location>
</feature>
<dbReference type="GO" id="GO:0034703">
    <property type="term" value="C:cation channel complex"/>
    <property type="evidence" value="ECO:0007669"/>
    <property type="project" value="TreeGrafter"/>
</dbReference>
<dbReference type="Proteomes" id="UP000324222">
    <property type="component" value="Unassembled WGS sequence"/>
</dbReference>
<accession>A0A5B7I529</accession>
<keyword evidence="3" id="KW-1185">Reference proteome</keyword>
<evidence type="ECO:0000313" key="3">
    <source>
        <dbReference type="Proteomes" id="UP000324222"/>
    </source>
</evidence>
<dbReference type="GO" id="GO:0055080">
    <property type="term" value="P:monoatomic cation homeostasis"/>
    <property type="evidence" value="ECO:0007669"/>
    <property type="project" value="TreeGrafter"/>
</dbReference>
<dbReference type="PANTHER" id="PTHR31781">
    <property type="entry name" value="UNC80"/>
    <property type="match status" value="1"/>
</dbReference>
<dbReference type="AlphaFoldDB" id="A0A5B7I529"/>
<organism evidence="2 3">
    <name type="scientific">Portunus trituberculatus</name>
    <name type="common">Swimming crab</name>
    <name type="synonym">Neptunus trituberculatus</name>
    <dbReference type="NCBI Taxonomy" id="210409"/>
    <lineage>
        <taxon>Eukaryota</taxon>
        <taxon>Metazoa</taxon>
        <taxon>Ecdysozoa</taxon>
        <taxon>Arthropoda</taxon>
        <taxon>Crustacea</taxon>
        <taxon>Multicrustacea</taxon>
        <taxon>Malacostraca</taxon>
        <taxon>Eumalacostraca</taxon>
        <taxon>Eucarida</taxon>
        <taxon>Decapoda</taxon>
        <taxon>Pleocyemata</taxon>
        <taxon>Brachyura</taxon>
        <taxon>Eubrachyura</taxon>
        <taxon>Portunoidea</taxon>
        <taxon>Portunidae</taxon>
        <taxon>Portuninae</taxon>
        <taxon>Portunus</taxon>
    </lineage>
</organism>
<sequence>MIKMDIDIAYDALQKQAFTLKLLEIGKVLMSWSILKRPDQVAQRVFFLHEELTKLPSFPRKALEADFNLYKGGVMGKELRGLDQLHKYMWVQLVTRMFEGMAGNLTFTTDLHLFLNVINGAFLLHCEDSSMLRLCMSSYVNAAHHFKNFFSTNGYVLLLEFIII</sequence>
<dbReference type="GO" id="GO:0005261">
    <property type="term" value="F:monoatomic cation channel activity"/>
    <property type="evidence" value="ECO:0007669"/>
    <property type="project" value="TreeGrafter"/>
</dbReference>
<dbReference type="InterPro" id="IPR046460">
    <property type="entry name" value="UNC80_C"/>
</dbReference>
<evidence type="ECO:0000313" key="2">
    <source>
        <dbReference type="EMBL" id="MPC80481.1"/>
    </source>
</evidence>
<comment type="caution">
    <text evidence="2">The sequence shown here is derived from an EMBL/GenBank/DDBJ whole genome shotgun (WGS) entry which is preliminary data.</text>
</comment>